<proteinExistence type="inferred from homology"/>
<dbReference type="Pfam" id="PF03692">
    <property type="entry name" value="CxxCxxCC"/>
    <property type="match status" value="1"/>
</dbReference>
<dbReference type="PANTHER" id="PTHR37421:SF1">
    <property type="entry name" value="UPF0260 PROTEIN YCGN"/>
    <property type="match status" value="1"/>
</dbReference>
<comment type="caution">
    <text evidence="2">The sequence shown here is derived from an EMBL/GenBank/DDBJ whole genome shotgun (WGS) entry which is preliminary data.</text>
</comment>
<dbReference type="EMBL" id="JAAXYH010000002">
    <property type="protein sequence ID" value="NMH64132.1"/>
    <property type="molecule type" value="Genomic_DNA"/>
</dbReference>
<dbReference type="NCBIfam" id="NF003500">
    <property type="entry name" value="PRK05170.1-4"/>
    <property type="match status" value="1"/>
</dbReference>
<evidence type="ECO:0000256" key="1">
    <source>
        <dbReference type="HAMAP-Rule" id="MF_00676"/>
    </source>
</evidence>
<reference evidence="2" key="1">
    <citation type="submission" date="2020-04" db="EMBL/GenBank/DDBJ databases">
        <title>Description of Shewanella salipaludis sp. nov., isolated from a salt marsh.</title>
        <authorList>
            <person name="Park S."/>
            <person name="Yoon J.-H."/>
        </authorList>
    </citation>
    <scope>NUCLEOTIDE SEQUENCE</scope>
    <source>
        <strain evidence="2">SHSM-M6</strain>
    </source>
</reference>
<dbReference type="AlphaFoldDB" id="A0A972JK99"/>
<evidence type="ECO:0000313" key="3">
    <source>
        <dbReference type="Proteomes" id="UP000737113"/>
    </source>
</evidence>
<dbReference type="Proteomes" id="UP000737113">
    <property type="component" value="Unassembled WGS sequence"/>
</dbReference>
<dbReference type="InterPro" id="IPR008228">
    <property type="entry name" value="UCP006173"/>
</dbReference>
<dbReference type="NCBIfam" id="NF003507">
    <property type="entry name" value="PRK05170.2-5"/>
    <property type="match status" value="1"/>
</dbReference>
<keyword evidence="3" id="KW-1185">Reference proteome</keyword>
<comment type="similarity">
    <text evidence="1">Belongs to the UPF0260 family.</text>
</comment>
<name>A0A972JK99_9GAMM</name>
<protein>
    <recommendedName>
        <fullName evidence="1">UPF0260 protein HC757_02940</fullName>
    </recommendedName>
</protein>
<organism evidence="2 3">
    <name type="scientific">Shewanella salipaludis</name>
    <dbReference type="NCBI Taxonomy" id="2723052"/>
    <lineage>
        <taxon>Bacteria</taxon>
        <taxon>Pseudomonadati</taxon>
        <taxon>Pseudomonadota</taxon>
        <taxon>Gammaproteobacteria</taxon>
        <taxon>Alteromonadales</taxon>
        <taxon>Shewanellaceae</taxon>
        <taxon>Shewanella</taxon>
    </lineage>
</organism>
<dbReference type="HAMAP" id="MF_00676">
    <property type="entry name" value="UPF0260"/>
    <property type="match status" value="1"/>
</dbReference>
<gene>
    <name evidence="2" type="ORF">HC757_02940</name>
</gene>
<dbReference type="InterPro" id="IPR005358">
    <property type="entry name" value="Puta_zinc/iron-chelating_dom"/>
</dbReference>
<dbReference type="PIRSF" id="PIRSF006173">
    <property type="entry name" value="UCP006173"/>
    <property type="match status" value="1"/>
</dbReference>
<dbReference type="NCBIfam" id="NF003501">
    <property type="entry name" value="PRK05170.1-5"/>
    <property type="match status" value="1"/>
</dbReference>
<accession>A0A972JK99</accession>
<dbReference type="PANTHER" id="PTHR37421">
    <property type="entry name" value="UPF0260 PROTEIN YCGN"/>
    <property type="match status" value="1"/>
</dbReference>
<sequence>MAFWEQKSLAELSTQEWESLCDGCGKCCLNKLIDDDTEELHYTNAACKLLDEQSCGCRHYDTRFQHVPQCTAITADNIAELTWLPDSCAYRRLHLGRGLAAWHPLISGSKDAMHQAGISVQGKVVNEERVRDIEDHIVLWPLKDLD</sequence>
<dbReference type="RefSeq" id="WP_169562830.1">
    <property type="nucleotide sequence ID" value="NZ_JAAXYH010000002.1"/>
</dbReference>
<evidence type="ECO:0000313" key="2">
    <source>
        <dbReference type="EMBL" id="NMH64132.1"/>
    </source>
</evidence>